<organism evidence="1 2">
    <name type="scientific">Mucor circinelloides f. circinelloides (strain 1006PhL)</name>
    <name type="common">Mucormycosis agent</name>
    <name type="synonym">Calyptromyces circinelloides</name>
    <dbReference type="NCBI Taxonomy" id="1220926"/>
    <lineage>
        <taxon>Eukaryota</taxon>
        <taxon>Fungi</taxon>
        <taxon>Fungi incertae sedis</taxon>
        <taxon>Mucoromycota</taxon>
        <taxon>Mucoromycotina</taxon>
        <taxon>Mucoromycetes</taxon>
        <taxon>Mucorales</taxon>
        <taxon>Mucorineae</taxon>
        <taxon>Mucoraceae</taxon>
        <taxon>Mucor</taxon>
    </lineage>
</organism>
<reference evidence="2" key="1">
    <citation type="submission" date="2013-05" db="EMBL/GenBank/DDBJ databases">
        <title>The Genome sequence of Mucor circinelloides f. circinelloides 1006PhL.</title>
        <authorList>
            <consortium name="The Broad Institute Genomics Platform"/>
            <person name="Cuomo C."/>
            <person name="Earl A."/>
            <person name="Findley K."/>
            <person name="Lee S.C."/>
            <person name="Walker B."/>
            <person name="Young S."/>
            <person name="Zeng Q."/>
            <person name="Gargeya S."/>
            <person name="Fitzgerald M."/>
            <person name="Haas B."/>
            <person name="Abouelleil A."/>
            <person name="Allen A.W."/>
            <person name="Alvarado L."/>
            <person name="Arachchi H.M."/>
            <person name="Berlin A.M."/>
            <person name="Chapman S.B."/>
            <person name="Gainer-Dewar J."/>
            <person name="Goldberg J."/>
            <person name="Griggs A."/>
            <person name="Gujja S."/>
            <person name="Hansen M."/>
            <person name="Howarth C."/>
            <person name="Imamovic A."/>
            <person name="Ireland A."/>
            <person name="Larimer J."/>
            <person name="McCowan C."/>
            <person name="Murphy C."/>
            <person name="Pearson M."/>
            <person name="Poon T.W."/>
            <person name="Priest M."/>
            <person name="Roberts A."/>
            <person name="Saif S."/>
            <person name="Shea T."/>
            <person name="Sisk P."/>
            <person name="Sykes S."/>
            <person name="Wortman J."/>
            <person name="Nusbaum C."/>
            <person name="Birren B."/>
        </authorList>
    </citation>
    <scope>NUCLEOTIDE SEQUENCE [LARGE SCALE GENOMIC DNA]</scope>
    <source>
        <strain evidence="2">1006PhL</strain>
    </source>
</reference>
<sequence length="88" mass="9929">APIVYLGFPLIQSTVQRTNHINMIVDKLKAATTLHATRSLSVVGRATVVNTLLLSKCWYILRVTPLTQQDLHKITSVMIQFLRRGIFP</sequence>
<proteinExistence type="predicted"/>
<protein>
    <submittedName>
        <fullName evidence="1">Uncharacterized protein</fullName>
    </submittedName>
</protein>
<dbReference type="InParanoid" id="S2JBR6"/>
<feature type="non-terminal residue" evidence="1">
    <location>
        <position position="1"/>
    </location>
</feature>
<dbReference type="EMBL" id="KE123973">
    <property type="protein sequence ID" value="EPB87204.1"/>
    <property type="molecule type" value="Genomic_DNA"/>
</dbReference>
<evidence type="ECO:0000313" key="1">
    <source>
        <dbReference type="EMBL" id="EPB87204.1"/>
    </source>
</evidence>
<name>S2JBR6_MUCC1</name>
<dbReference type="OrthoDB" id="2426083at2759"/>
<gene>
    <name evidence="1" type="ORF">HMPREF1544_06029</name>
</gene>
<evidence type="ECO:0000313" key="2">
    <source>
        <dbReference type="Proteomes" id="UP000014254"/>
    </source>
</evidence>
<feature type="non-terminal residue" evidence="1">
    <location>
        <position position="88"/>
    </location>
</feature>
<keyword evidence="2" id="KW-1185">Reference proteome</keyword>
<accession>S2JBR6</accession>
<dbReference type="AlphaFoldDB" id="S2JBR6"/>
<dbReference type="OMA" id="QRTNHIN"/>
<dbReference type="Proteomes" id="UP000014254">
    <property type="component" value="Unassembled WGS sequence"/>
</dbReference>
<dbReference type="VEuPathDB" id="FungiDB:HMPREF1544_06029"/>